<dbReference type="PANTHER" id="PTHR43836:SF6">
    <property type="entry name" value="PUTATIVE (AFU_ORTHOLOGUE AFUA_2G00150)-RELATED"/>
    <property type="match status" value="1"/>
</dbReference>
<evidence type="ECO:0000256" key="4">
    <source>
        <dbReference type="ARBA" id="ARBA00022691"/>
    </source>
</evidence>
<keyword evidence="2" id="KW-0489">Methyltransferase</keyword>
<dbReference type="AlphaFoldDB" id="A0AAJ0CRS2"/>
<name>A0AAJ0CRS2_9HYPO</name>
<gene>
    <name evidence="7" type="ORF">QQS21_005660</name>
</gene>
<dbReference type="Pfam" id="PF01596">
    <property type="entry name" value="Methyltransf_3"/>
    <property type="match status" value="1"/>
</dbReference>
<dbReference type="PROSITE" id="PS51682">
    <property type="entry name" value="SAM_OMT_I"/>
    <property type="match status" value="1"/>
</dbReference>
<dbReference type="InterPro" id="IPR029063">
    <property type="entry name" value="SAM-dependent_MTases_sf"/>
</dbReference>
<protein>
    <recommendedName>
        <fullName evidence="1">catechol O-methyltransferase</fullName>
        <ecNumber evidence="1">2.1.1.6</ecNumber>
    </recommendedName>
</protein>
<evidence type="ECO:0000256" key="3">
    <source>
        <dbReference type="ARBA" id="ARBA00022679"/>
    </source>
</evidence>
<evidence type="ECO:0000256" key="6">
    <source>
        <dbReference type="ARBA" id="ARBA00023453"/>
    </source>
</evidence>
<comment type="caution">
    <text evidence="7">The sequence shown here is derived from an EMBL/GenBank/DDBJ whole genome shotgun (WGS) entry which is preliminary data.</text>
</comment>
<dbReference type="GO" id="GO:0006584">
    <property type="term" value="P:catecholamine metabolic process"/>
    <property type="evidence" value="ECO:0007669"/>
    <property type="project" value="UniProtKB-KW"/>
</dbReference>
<comment type="similarity">
    <text evidence="6">Belongs to the class I-like SAM-binding methyltransferase superfamily. Cation-dependent O-methyltransferase family.</text>
</comment>
<keyword evidence="4" id="KW-0949">S-adenosyl-L-methionine</keyword>
<dbReference type="GO" id="GO:0032259">
    <property type="term" value="P:methylation"/>
    <property type="evidence" value="ECO:0007669"/>
    <property type="project" value="UniProtKB-KW"/>
</dbReference>
<dbReference type="EMBL" id="JASWJB010000097">
    <property type="protein sequence ID" value="KAK2598183.1"/>
    <property type="molecule type" value="Genomic_DNA"/>
</dbReference>
<dbReference type="Gene3D" id="3.40.50.150">
    <property type="entry name" value="Vaccinia Virus protein VP39"/>
    <property type="match status" value="1"/>
</dbReference>
<dbReference type="Proteomes" id="UP001251528">
    <property type="component" value="Unassembled WGS sequence"/>
</dbReference>
<keyword evidence="5" id="KW-0128">Catecholamine metabolism</keyword>
<dbReference type="SUPFAM" id="SSF53335">
    <property type="entry name" value="S-adenosyl-L-methionine-dependent methyltransferases"/>
    <property type="match status" value="1"/>
</dbReference>
<evidence type="ECO:0000313" key="7">
    <source>
        <dbReference type="EMBL" id="KAK2598183.1"/>
    </source>
</evidence>
<dbReference type="EC" id="2.1.1.6" evidence="1"/>
<evidence type="ECO:0000256" key="5">
    <source>
        <dbReference type="ARBA" id="ARBA00022939"/>
    </source>
</evidence>
<keyword evidence="3" id="KW-0808">Transferase</keyword>
<dbReference type="InterPro" id="IPR002935">
    <property type="entry name" value="SAM_O-MeTrfase"/>
</dbReference>
<reference evidence="7" key="1">
    <citation type="submission" date="2023-06" db="EMBL/GenBank/DDBJ databases">
        <title>Conoideocrella luteorostrata (Hypocreales: Clavicipitaceae), a potential biocontrol fungus for elongate hemlock scale in United States Christmas tree production areas.</title>
        <authorList>
            <person name="Barrett H."/>
            <person name="Lovett B."/>
            <person name="Macias A.M."/>
            <person name="Stajich J.E."/>
            <person name="Kasson M.T."/>
        </authorList>
    </citation>
    <scope>NUCLEOTIDE SEQUENCE</scope>
    <source>
        <strain evidence="7">ARSEF 14590</strain>
    </source>
</reference>
<organism evidence="7 8">
    <name type="scientific">Conoideocrella luteorostrata</name>
    <dbReference type="NCBI Taxonomy" id="1105319"/>
    <lineage>
        <taxon>Eukaryota</taxon>
        <taxon>Fungi</taxon>
        <taxon>Dikarya</taxon>
        <taxon>Ascomycota</taxon>
        <taxon>Pezizomycotina</taxon>
        <taxon>Sordariomycetes</taxon>
        <taxon>Hypocreomycetidae</taxon>
        <taxon>Hypocreales</taxon>
        <taxon>Clavicipitaceae</taxon>
        <taxon>Conoideocrella</taxon>
    </lineage>
</organism>
<accession>A0AAJ0CRS2</accession>
<evidence type="ECO:0000313" key="8">
    <source>
        <dbReference type="Proteomes" id="UP001251528"/>
    </source>
</evidence>
<sequence>MAAATEFYKPEETICYGDGREQRLLAFIKSHPNYDKMRDSPSEVLSGIDDFGRQEDFLMNVGKYKGGIITKYINAHKPKLIVELGGYVGYSAIMLGAAQRAAGGEKYISLEMNPEFARVASSLITLAGLGDFIDIVTGPCDQSLRTLRQTLSNPIVDLLFLDHKKTSYVSDAILCEDLSLIGPGSTIIADNVISPGAPLYLEYIRGSYSQKDKIRDQLVAGNGEISTKGNVRYVYESELHESLEPTGEKDGLEVSVCVQHVDAI</sequence>
<evidence type="ECO:0000256" key="1">
    <source>
        <dbReference type="ARBA" id="ARBA00012880"/>
    </source>
</evidence>
<keyword evidence="8" id="KW-1185">Reference proteome</keyword>
<proteinExistence type="inferred from homology"/>
<evidence type="ECO:0000256" key="2">
    <source>
        <dbReference type="ARBA" id="ARBA00022603"/>
    </source>
</evidence>
<dbReference type="GO" id="GO:0008171">
    <property type="term" value="F:O-methyltransferase activity"/>
    <property type="evidence" value="ECO:0007669"/>
    <property type="project" value="InterPro"/>
</dbReference>
<dbReference type="PANTHER" id="PTHR43836">
    <property type="entry name" value="CATECHOL O-METHYLTRANSFERASE 1-RELATED"/>
    <property type="match status" value="1"/>
</dbReference>